<feature type="transmembrane region" description="Helical" evidence="1">
    <location>
        <begin position="337"/>
        <end position="359"/>
    </location>
</feature>
<evidence type="ECO:0000256" key="1">
    <source>
        <dbReference type="SAM" id="Phobius"/>
    </source>
</evidence>
<feature type="transmembrane region" description="Helical" evidence="1">
    <location>
        <begin position="391"/>
        <end position="408"/>
    </location>
</feature>
<feature type="transmembrane region" description="Helical" evidence="1">
    <location>
        <begin position="140"/>
        <end position="159"/>
    </location>
</feature>
<dbReference type="InterPro" id="IPR003474">
    <property type="entry name" value="Glcn_transporter"/>
</dbReference>
<dbReference type="GO" id="GO:0005886">
    <property type="term" value="C:plasma membrane"/>
    <property type="evidence" value="ECO:0007669"/>
    <property type="project" value="TreeGrafter"/>
</dbReference>
<name>A0A495D3K1_9PROT</name>
<feature type="transmembrane region" description="Helical" evidence="1">
    <location>
        <begin position="63"/>
        <end position="84"/>
    </location>
</feature>
<feature type="transmembrane region" description="Helical" evidence="1">
    <location>
        <begin position="267"/>
        <end position="289"/>
    </location>
</feature>
<keyword evidence="1" id="KW-0472">Membrane</keyword>
<dbReference type="Pfam" id="PF02447">
    <property type="entry name" value="GntP_permease"/>
    <property type="match status" value="1"/>
</dbReference>
<protein>
    <submittedName>
        <fullName evidence="2">Gnt-I system low-affinity gluconate transporter</fullName>
    </submittedName>
</protein>
<organism evidence="2 3">
    <name type="scientific">Maricaulis maris</name>
    <dbReference type="NCBI Taxonomy" id="74318"/>
    <lineage>
        <taxon>Bacteria</taxon>
        <taxon>Pseudomonadati</taxon>
        <taxon>Pseudomonadota</taxon>
        <taxon>Alphaproteobacteria</taxon>
        <taxon>Maricaulales</taxon>
        <taxon>Maricaulaceae</taxon>
        <taxon>Maricaulis</taxon>
    </lineage>
</organism>
<dbReference type="GO" id="GO:0015128">
    <property type="term" value="F:gluconate transmembrane transporter activity"/>
    <property type="evidence" value="ECO:0007669"/>
    <property type="project" value="InterPro"/>
</dbReference>
<evidence type="ECO:0000313" key="2">
    <source>
        <dbReference type="EMBL" id="RKQ96487.1"/>
    </source>
</evidence>
<dbReference type="PANTHER" id="PTHR30354">
    <property type="entry name" value="GNT FAMILY GLUCONATE TRANSPORTER"/>
    <property type="match status" value="1"/>
</dbReference>
<proteinExistence type="predicted"/>
<gene>
    <name evidence="2" type="ORF">C7435_1817</name>
</gene>
<keyword evidence="1" id="KW-1133">Transmembrane helix</keyword>
<feature type="transmembrane region" description="Helical" evidence="1">
    <location>
        <begin position="365"/>
        <end position="384"/>
    </location>
</feature>
<feature type="transmembrane region" description="Helical" evidence="1">
    <location>
        <begin position="104"/>
        <end position="133"/>
    </location>
</feature>
<dbReference type="RefSeq" id="WP_233350727.1">
    <property type="nucleotide sequence ID" value="NZ_RBIM01000004.1"/>
</dbReference>
<evidence type="ECO:0000313" key="3">
    <source>
        <dbReference type="Proteomes" id="UP000273675"/>
    </source>
</evidence>
<dbReference type="AlphaFoldDB" id="A0A495D3K1"/>
<feature type="transmembrane region" description="Helical" evidence="1">
    <location>
        <begin position="29"/>
        <end position="51"/>
    </location>
</feature>
<dbReference type="PIRSF" id="PIRSF002746">
    <property type="entry name" value="Gluconate_transporter"/>
    <property type="match status" value="1"/>
</dbReference>
<keyword evidence="1" id="KW-0812">Transmembrane</keyword>
<dbReference type="Proteomes" id="UP000273675">
    <property type="component" value="Unassembled WGS sequence"/>
</dbReference>
<reference evidence="2 3" key="1">
    <citation type="submission" date="2018-10" db="EMBL/GenBank/DDBJ databases">
        <title>Genomic Encyclopedia of Type Strains, Phase IV (KMG-IV): sequencing the most valuable type-strain genomes for metagenomic binning, comparative biology and taxonomic classification.</title>
        <authorList>
            <person name="Goeker M."/>
        </authorList>
    </citation>
    <scope>NUCLEOTIDE SEQUENCE [LARGE SCALE GENOMIC DNA]</scope>
    <source>
        <strain evidence="2 3">DSM 4734</strain>
    </source>
</reference>
<dbReference type="EMBL" id="RBIM01000004">
    <property type="protein sequence ID" value="RKQ96487.1"/>
    <property type="molecule type" value="Genomic_DNA"/>
</dbReference>
<feature type="transmembrane region" description="Helical" evidence="1">
    <location>
        <begin position="7"/>
        <end position="23"/>
    </location>
</feature>
<dbReference type="PANTHER" id="PTHR30354:SF25">
    <property type="entry name" value="INNER MEMBRANE PERMEASE YGBN"/>
    <property type="match status" value="1"/>
</dbReference>
<accession>A0A495D3K1</accession>
<dbReference type="NCBIfam" id="TIGR00791">
    <property type="entry name" value="gntP"/>
    <property type="match status" value="1"/>
</dbReference>
<feature type="transmembrane region" description="Helical" evidence="1">
    <location>
        <begin position="428"/>
        <end position="452"/>
    </location>
</feature>
<sequence length="453" mass="45165">MLQEFRPLLATLAAIIALLVLILRARMPAFAALILVSCFAAVAAGLAPAAAFDTITRGMGGTLGFVAIVIGLGALFGVIIERSGGLEQLANRLLAGRTPAGGRWLMGGLGLLASIPVFFDVALIILAPLVFAFARKTGRAALTFGLPLACGLAVAHSFIPPTPGPIAVAEILGAELGLVILFGVVAGLPALALAGPIYTGWLDRRGLLARTADSGLSMETPAGAVGATPARAGAAGWAAGLICLPLVLILVGTLAARLGLGGLAGDVIAFVGHPFMALLIACGATFLVFRPTDDAARARLGEGLSRALEPTGAVILVTGAGGAFKQVLVDTGAGAQLANAATALGLAPLVAGFVLALLVRVAQGSATVAMITAAGLTAPLASAAGLAPPDLALCVIAIAAGATALSHVNDSGFWLVSRIFGLNEQQTLQSWTVATLIIGLAGFATSLILSLLV</sequence>
<feature type="transmembrane region" description="Helical" evidence="1">
    <location>
        <begin position="234"/>
        <end position="255"/>
    </location>
</feature>
<feature type="transmembrane region" description="Helical" evidence="1">
    <location>
        <begin position="179"/>
        <end position="201"/>
    </location>
</feature>
<comment type="caution">
    <text evidence="2">The sequence shown here is derived from an EMBL/GenBank/DDBJ whole genome shotgun (WGS) entry which is preliminary data.</text>
</comment>